<dbReference type="Gene3D" id="3.40.220.10">
    <property type="entry name" value="Leucine Aminopeptidase, subunit E, domain 1"/>
    <property type="match status" value="1"/>
</dbReference>
<dbReference type="EMBL" id="AZER01000014">
    <property type="protein sequence ID" value="KRL27732.1"/>
    <property type="molecule type" value="Genomic_DNA"/>
</dbReference>
<reference evidence="2 3" key="1">
    <citation type="journal article" date="2015" name="Genome Announc.">
        <title>Expanding the biotechnology potential of lactobacilli through comparative genomics of 213 strains and associated genera.</title>
        <authorList>
            <person name="Sun Z."/>
            <person name="Harris H.M."/>
            <person name="McCann A."/>
            <person name="Guo C."/>
            <person name="Argimon S."/>
            <person name="Zhang W."/>
            <person name="Yang X."/>
            <person name="Jeffery I.B."/>
            <person name="Cooney J.C."/>
            <person name="Kagawa T.F."/>
            <person name="Liu W."/>
            <person name="Song Y."/>
            <person name="Salvetti E."/>
            <person name="Wrobel A."/>
            <person name="Rasinkangas P."/>
            <person name="Parkhill J."/>
            <person name="Rea M.C."/>
            <person name="O'Sullivan O."/>
            <person name="Ritari J."/>
            <person name="Douillard F.P."/>
            <person name="Paul Ross R."/>
            <person name="Yang R."/>
            <person name="Briner A.E."/>
            <person name="Felis G.E."/>
            <person name="de Vos W.M."/>
            <person name="Barrangou R."/>
            <person name="Klaenhammer T.R."/>
            <person name="Caufield P.W."/>
            <person name="Cui Y."/>
            <person name="Zhang H."/>
            <person name="O'Toole P.W."/>
        </authorList>
    </citation>
    <scope>NUCLEOTIDE SEQUENCE [LARGE SCALE GENOMIC DNA]</scope>
    <source>
        <strain evidence="2 3">DSM 13145</strain>
    </source>
</reference>
<evidence type="ECO:0000259" key="1">
    <source>
        <dbReference type="PROSITE" id="PS51154"/>
    </source>
</evidence>
<name>A0A0R1PAR7_9LACO</name>
<dbReference type="InterPro" id="IPR043472">
    <property type="entry name" value="Macro_dom-like"/>
</dbReference>
<keyword evidence="3" id="KW-1185">Reference proteome</keyword>
<dbReference type="InterPro" id="IPR002589">
    <property type="entry name" value="Macro_dom"/>
</dbReference>
<feature type="domain" description="Macro" evidence="1">
    <location>
        <begin position="1"/>
        <end position="144"/>
    </location>
</feature>
<comment type="caution">
    <text evidence="2">The sequence shown here is derived from an EMBL/GenBank/DDBJ whole genome shotgun (WGS) entry which is preliminary data.</text>
</comment>
<dbReference type="Proteomes" id="UP000051445">
    <property type="component" value="Unassembled WGS sequence"/>
</dbReference>
<dbReference type="PATRIC" id="fig|1423746.3.peg.480"/>
<dbReference type="PROSITE" id="PS51154">
    <property type="entry name" value="MACRO"/>
    <property type="match status" value="1"/>
</dbReference>
<sequence>MKGYQMKQFDAIQGDITKIDVDAIVNAANTTLMGGGGVDGAIHRAAGPGLYAACLKFHGCPTGEARITSGFNLPANYIIHTPGPIWHGGHNGEPELLANSYFNSLQLAEDNGCHTVAFPSISTGVYAFHWKKRLRLQLTQFIIF</sequence>
<dbReference type="PANTHER" id="PTHR11106">
    <property type="entry name" value="GANGLIOSIDE INDUCED DIFFERENTIATION ASSOCIATED PROTEIN 2-RELATED"/>
    <property type="match status" value="1"/>
</dbReference>
<dbReference type="AlphaFoldDB" id="A0A0R1PAR7"/>
<protein>
    <submittedName>
        <fullName evidence="2">Appr-1-p processing domain protein</fullName>
    </submittedName>
</protein>
<proteinExistence type="predicted"/>
<dbReference type="SMART" id="SM00506">
    <property type="entry name" value="A1pp"/>
    <property type="match status" value="1"/>
</dbReference>
<evidence type="ECO:0000313" key="3">
    <source>
        <dbReference type="Proteomes" id="UP000051445"/>
    </source>
</evidence>
<dbReference type="SUPFAM" id="SSF52949">
    <property type="entry name" value="Macro domain-like"/>
    <property type="match status" value="1"/>
</dbReference>
<gene>
    <name evidence="2" type="ORF">FD27_GL000473</name>
</gene>
<dbReference type="PANTHER" id="PTHR11106:SF27">
    <property type="entry name" value="MACRO DOMAIN-CONTAINING PROTEIN"/>
    <property type="match status" value="1"/>
</dbReference>
<dbReference type="CDD" id="cd02908">
    <property type="entry name" value="Macro_OAADPr_deacetylase"/>
    <property type="match status" value="1"/>
</dbReference>
<dbReference type="STRING" id="1423746.FD27_GL000473"/>
<dbReference type="Pfam" id="PF01661">
    <property type="entry name" value="Macro"/>
    <property type="match status" value="1"/>
</dbReference>
<organism evidence="2 3">
    <name type="scientific">Limosilactobacillus frumenti DSM 13145</name>
    <dbReference type="NCBI Taxonomy" id="1423746"/>
    <lineage>
        <taxon>Bacteria</taxon>
        <taxon>Bacillati</taxon>
        <taxon>Bacillota</taxon>
        <taxon>Bacilli</taxon>
        <taxon>Lactobacillales</taxon>
        <taxon>Lactobacillaceae</taxon>
        <taxon>Limosilactobacillus</taxon>
    </lineage>
</organism>
<evidence type="ECO:0000313" key="2">
    <source>
        <dbReference type="EMBL" id="KRL27732.1"/>
    </source>
</evidence>
<accession>A0A0R1PAR7</accession>